<feature type="transmembrane region" description="Helical" evidence="2">
    <location>
        <begin position="115"/>
        <end position="139"/>
    </location>
</feature>
<feature type="compositionally biased region" description="Basic and acidic residues" evidence="1">
    <location>
        <begin position="258"/>
        <end position="273"/>
    </location>
</feature>
<name>A0A0C2WUX0_AMAMK</name>
<feature type="non-terminal residue" evidence="3">
    <location>
        <position position="1"/>
    </location>
</feature>
<keyword evidence="2" id="KW-0472">Membrane</keyword>
<feature type="transmembrane region" description="Helical" evidence="2">
    <location>
        <begin position="200"/>
        <end position="220"/>
    </location>
</feature>
<keyword evidence="2" id="KW-0812">Transmembrane</keyword>
<evidence type="ECO:0000313" key="3">
    <source>
        <dbReference type="EMBL" id="KIL60586.1"/>
    </source>
</evidence>
<gene>
    <name evidence="3" type="ORF">M378DRAFT_83586</name>
</gene>
<dbReference type="InParanoid" id="A0A0C2WUX0"/>
<dbReference type="OrthoDB" id="3357408at2759"/>
<dbReference type="HOGENOM" id="CLU_044614_1_1_1"/>
<sequence length="330" mass="36500">AAVIATFVQAVLYGIYISTLAFCLRWLLYADEGWGRRKKTNCCILTITILVAVFSTTNLGISLQLTIVYVMDGNTKATDVLSAINTAFELATMMIADAVLIYHCWMVYGKSKIVIALPLILWLANIACSILIIVLYAVLIPQPTVTEAWLPWFGRLWLMFFPCNITINVYATVAIIYRILCVVQGTSSSRSRFYKTGRILAESGILYTVSTALNLVATVIDNGPQDDIYKFVFDVINFSMAGIAFNLILIRVGQGRVASDDSTDRSADTRAEMKPPSTLQFDVPKTIVQDQSFDLSHTERGGRWTGDDETSAIVDLRAEEIMENSPSIAA</sequence>
<dbReference type="AlphaFoldDB" id="A0A0C2WUX0"/>
<reference evidence="3 4" key="1">
    <citation type="submission" date="2014-04" db="EMBL/GenBank/DDBJ databases">
        <title>Evolutionary Origins and Diversification of the Mycorrhizal Mutualists.</title>
        <authorList>
            <consortium name="DOE Joint Genome Institute"/>
            <consortium name="Mycorrhizal Genomics Consortium"/>
            <person name="Kohler A."/>
            <person name="Kuo A."/>
            <person name="Nagy L.G."/>
            <person name="Floudas D."/>
            <person name="Copeland A."/>
            <person name="Barry K.W."/>
            <person name="Cichocki N."/>
            <person name="Veneault-Fourrey C."/>
            <person name="LaButti K."/>
            <person name="Lindquist E.A."/>
            <person name="Lipzen A."/>
            <person name="Lundell T."/>
            <person name="Morin E."/>
            <person name="Murat C."/>
            <person name="Riley R."/>
            <person name="Ohm R."/>
            <person name="Sun H."/>
            <person name="Tunlid A."/>
            <person name="Henrissat B."/>
            <person name="Grigoriev I.V."/>
            <person name="Hibbett D.S."/>
            <person name="Martin F."/>
        </authorList>
    </citation>
    <scope>NUCLEOTIDE SEQUENCE [LARGE SCALE GENOMIC DNA]</scope>
    <source>
        <strain evidence="3 4">Koide BX008</strain>
    </source>
</reference>
<evidence type="ECO:0000256" key="1">
    <source>
        <dbReference type="SAM" id="MobiDB-lite"/>
    </source>
</evidence>
<dbReference type="Proteomes" id="UP000054549">
    <property type="component" value="Unassembled WGS sequence"/>
</dbReference>
<keyword evidence="4" id="KW-1185">Reference proteome</keyword>
<organism evidence="3 4">
    <name type="scientific">Amanita muscaria (strain Koide BX008)</name>
    <dbReference type="NCBI Taxonomy" id="946122"/>
    <lineage>
        <taxon>Eukaryota</taxon>
        <taxon>Fungi</taxon>
        <taxon>Dikarya</taxon>
        <taxon>Basidiomycota</taxon>
        <taxon>Agaricomycotina</taxon>
        <taxon>Agaricomycetes</taxon>
        <taxon>Agaricomycetidae</taxon>
        <taxon>Agaricales</taxon>
        <taxon>Pluteineae</taxon>
        <taxon>Amanitaceae</taxon>
        <taxon>Amanita</taxon>
    </lineage>
</organism>
<evidence type="ECO:0000313" key="4">
    <source>
        <dbReference type="Proteomes" id="UP000054549"/>
    </source>
</evidence>
<feature type="region of interest" description="Disordered" evidence="1">
    <location>
        <begin position="258"/>
        <end position="277"/>
    </location>
</feature>
<feature type="transmembrane region" description="Helical" evidence="2">
    <location>
        <begin position="90"/>
        <end position="108"/>
    </location>
</feature>
<feature type="transmembrane region" description="Helical" evidence="2">
    <location>
        <begin position="42"/>
        <end position="70"/>
    </location>
</feature>
<evidence type="ECO:0000256" key="2">
    <source>
        <dbReference type="SAM" id="Phobius"/>
    </source>
</evidence>
<feature type="transmembrane region" description="Helical" evidence="2">
    <location>
        <begin position="232"/>
        <end position="250"/>
    </location>
</feature>
<dbReference type="EMBL" id="KN818296">
    <property type="protein sequence ID" value="KIL60586.1"/>
    <property type="molecule type" value="Genomic_DNA"/>
</dbReference>
<protein>
    <submittedName>
        <fullName evidence="3">Uncharacterized protein</fullName>
    </submittedName>
</protein>
<accession>A0A0C2WUX0</accession>
<feature type="transmembrane region" description="Helical" evidence="2">
    <location>
        <begin position="159"/>
        <end position="180"/>
    </location>
</feature>
<keyword evidence="2" id="KW-1133">Transmembrane helix</keyword>
<feature type="transmembrane region" description="Helical" evidence="2">
    <location>
        <begin position="6"/>
        <end position="30"/>
    </location>
</feature>
<proteinExistence type="predicted"/>